<dbReference type="RefSeq" id="XP_022324984.1">
    <property type="nucleotide sequence ID" value="XM_022469276.1"/>
</dbReference>
<dbReference type="GO" id="GO:0005178">
    <property type="term" value="F:integrin binding"/>
    <property type="evidence" value="ECO:0007669"/>
    <property type="project" value="UniProtKB-ARBA"/>
</dbReference>
<feature type="domain" description="EGF-like" evidence="20">
    <location>
        <begin position="679"/>
        <end position="715"/>
    </location>
</feature>
<feature type="domain" description="EGF-like" evidence="20">
    <location>
        <begin position="4313"/>
        <end position="4354"/>
    </location>
</feature>
<feature type="disulfide bond" evidence="15">
    <location>
        <begin position="781"/>
        <end position="790"/>
    </location>
</feature>
<feature type="domain" description="EGF-like" evidence="20">
    <location>
        <begin position="603"/>
        <end position="639"/>
    </location>
</feature>
<feature type="region of interest" description="Disordered" evidence="17">
    <location>
        <begin position="4926"/>
        <end position="4984"/>
    </location>
</feature>
<evidence type="ECO:0000256" key="10">
    <source>
        <dbReference type="ARBA" id="ARBA00023136"/>
    </source>
</evidence>
<feature type="domain" description="EGF-like" evidence="20">
    <location>
        <begin position="3978"/>
        <end position="4016"/>
    </location>
</feature>
<dbReference type="InterPro" id="IPR024731">
    <property type="entry name" value="NELL2-like_EGF"/>
</dbReference>
<feature type="domain" description="EGF-like" evidence="20">
    <location>
        <begin position="527"/>
        <end position="563"/>
    </location>
</feature>
<dbReference type="KEGG" id="cvn:111125451"/>
<keyword evidence="23" id="KW-1185">Reference proteome</keyword>
<dbReference type="Pfam" id="PF00530">
    <property type="entry name" value="SRCR"/>
    <property type="match status" value="5"/>
</dbReference>
<dbReference type="GO" id="GO:0016020">
    <property type="term" value="C:membrane"/>
    <property type="evidence" value="ECO:0007669"/>
    <property type="project" value="UniProtKB-SubCell"/>
</dbReference>
<feature type="domain" description="EGF-like" evidence="20">
    <location>
        <begin position="4228"/>
        <end position="4265"/>
    </location>
</feature>
<dbReference type="InterPro" id="IPR013032">
    <property type="entry name" value="EGF-like_CS"/>
</dbReference>
<dbReference type="Pfam" id="PF12947">
    <property type="entry name" value="EGF_3"/>
    <property type="match status" value="7"/>
</dbReference>
<gene>
    <name evidence="24" type="primary">LOC111125451</name>
</gene>
<feature type="signal peptide" evidence="19">
    <location>
        <begin position="1"/>
        <end position="16"/>
    </location>
</feature>
<feature type="region of interest" description="Disordered" evidence="17">
    <location>
        <begin position="1232"/>
        <end position="1528"/>
    </location>
</feature>
<dbReference type="Pfam" id="PF12661">
    <property type="entry name" value="hEGF"/>
    <property type="match status" value="7"/>
</dbReference>
<protein>
    <submittedName>
        <fullName evidence="24">Uncharacterized protein LOC111125451 isoform X1</fullName>
    </submittedName>
</protein>
<dbReference type="CDD" id="cd00054">
    <property type="entry name" value="EGF_CA"/>
    <property type="match status" value="26"/>
</dbReference>
<feature type="disulfide bond" evidence="15">
    <location>
        <begin position="971"/>
        <end position="980"/>
    </location>
</feature>
<evidence type="ECO:0000256" key="11">
    <source>
        <dbReference type="ARBA" id="ARBA00023157"/>
    </source>
</evidence>
<dbReference type="FunFam" id="2.10.25.10:FF:000009">
    <property type="entry name" value="Low-density lipoprotein receptor isoform 1"/>
    <property type="match status" value="1"/>
</dbReference>
<comment type="subcellular location">
    <subcellularLocation>
        <location evidence="1">Membrane</location>
        <topology evidence="1">Single-pass type I membrane protein</topology>
    </subcellularLocation>
    <subcellularLocation>
        <location evidence="2">Secreted</location>
    </subcellularLocation>
</comment>
<evidence type="ECO:0000256" key="12">
    <source>
        <dbReference type="ARBA" id="ARBA00023170"/>
    </source>
</evidence>
<keyword evidence="4 15" id="KW-0245">EGF-like domain</keyword>
<feature type="domain" description="VWFD" evidence="22">
    <location>
        <begin position="3056"/>
        <end position="3259"/>
    </location>
</feature>
<evidence type="ECO:0000256" key="7">
    <source>
        <dbReference type="ARBA" id="ARBA00022729"/>
    </source>
</evidence>
<feature type="disulfide bond" evidence="15">
    <location>
        <begin position="705"/>
        <end position="714"/>
    </location>
</feature>
<dbReference type="PROSITE" id="PS01187">
    <property type="entry name" value="EGF_CA"/>
    <property type="match status" value="13"/>
</dbReference>
<keyword evidence="3" id="KW-0964">Secreted</keyword>
<dbReference type="InterPro" id="IPR049883">
    <property type="entry name" value="NOTCH1_EGF-like"/>
</dbReference>
<proteinExistence type="predicted"/>
<feature type="domain" description="SRCR" evidence="21">
    <location>
        <begin position="1629"/>
        <end position="1730"/>
    </location>
</feature>
<dbReference type="PROSITE" id="PS01186">
    <property type="entry name" value="EGF_2"/>
    <property type="match status" value="24"/>
</dbReference>
<dbReference type="SUPFAM" id="SSF56487">
    <property type="entry name" value="SRCR-like"/>
    <property type="match status" value="5"/>
</dbReference>
<dbReference type="FunFam" id="2.10.25.10:FF:000038">
    <property type="entry name" value="Fibrillin 2"/>
    <property type="match status" value="5"/>
</dbReference>
<dbReference type="Gene3D" id="3.10.250.10">
    <property type="entry name" value="SRCR-like domain"/>
    <property type="match status" value="5"/>
</dbReference>
<feature type="domain" description="EGF-like" evidence="20">
    <location>
        <begin position="831"/>
        <end position="867"/>
    </location>
</feature>
<feature type="domain" description="EGF-like" evidence="20">
    <location>
        <begin position="4687"/>
        <end position="4727"/>
    </location>
</feature>
<dbReference type="SMART" id="SM00216">
    <property type="entry name" value="VWD"/>
    <property type="match status" value="1"/>
</dbReference>
<dbReference type="InterPro" id="IPR003886">
    <property type="entry name" value="NIDO_dom"/>
</dbReference>
<comment type="subunit">
    <text evidence="14">Interacts (via Sushi domain 21) with ITGA9:ITGB1; thereby inhibits Ca(2+) intracellular signaling and as a result represses vasocontraction. Interacts (via Sushi domain 21) with ITGA4:ITGB1; thereby inhibits Ca(2+) intracellular signaling and as a result represses vasocontraction. Interacts with ANGPT1 and ANGPT2. Interacts with PEAR1 (via extracellular domain). Interacts with HSPG2, TLN1, FN1, COPA, CCT2, IQGAP1, LAMC1 and NID1. Interacts (via C-terminus) with TIE1.</text>
</comment>
<evidence type="ECO:0000256" key="9">
    <source>
        <dbReference type="ARBA" id="ARBA00022989"/>
    </source>
</evidence>
<comment type="caution">
    <text evidence="16">Lacks conserved residue(s) required for the propagation of feature annotation.</text>
</comment>
<keyword evidence="10 18" id="KW-0472">Membrane</keyword>
<feature type="disulfide bond" evidence="16">
    <location>
        <begin position="1094"/>
        <end position="1104"/>
    </location>
</feature>
<feature type="domain" description="EGF-like" evidence="20">
    <location>
        <begin position="4436"/>
        <end position="4476"/>
    </location>
</feature>
<evidence type="ECO:0000256" key="8">
    <source>
        <dbReference type="ARBA" id="ARBA00022737"/>
    </source>
</evidence>
<dbReference type="Pfam" id="PF00008">
    <property type="entry name" value="EGF"/>
    <property type="match status" value="5"/>
</dbReference>
<feature type="transmembrane region" description="Helical" evidence="18">
    <location>
        <begin position="4893"/>
        <end position="4917"/>
    </location>
</feature>
<evidence type="ECO:0000256" key="17">
    <source>
        <dbReference type="SAM" id="MobiDB-lite"/>
    </source>
</evidence>
<feature type="domain" description="EGF-like" evidence="20">
    <location>
        <begin position="907"/>
        <end position="943"/>
    </location>
</feature>
<dbReference type="InterPro" id="IPR009030">
    <property type="entry name" value="Growth_fac_rcpt_cys_sf"/>
</dbReference>
<feature type="disulfide bond" evidence="15">
    <location>
        <begin position="667"/>
        <end position="676"/>
    </location>
</feature>
<evidence type="ECO:0000313" key="24">
    <source>
        <dbReference type="RefSeq" id="XP_022324984.1"/>
    </source>
</evidence>
<feature type="compositionally biased region" description="Low complexity" evidence="17">
    <location>
        <begin position="1287"/>
        <end position="1521"/>
    </location>
</feature>
<evidence type="ECO:0000256" key="6">
    <source>
        <dbReference type="ARBA" id="ARBA00022692"/>
    </source>
</evidence>
<feature type="domain" description="EGF-like" evidence="20">
    <location>
        <begin position="3419"/>
        <end position="3462"/>
    </location>
</feature>
<dbReference type="GO" id="GO:0005576">
    <property type="term" value="C:extracellular region"/>
    <property type="evidence" value="ECO:0007669"/>
    <property type="project" value="UniProtKB-SubCell"/>
</dbReference>
<feature type="domain" description="SRCR" evidence="21">
    <location>
        <begin position="1024"/>
        <end position="1125"/>
    </location>
</feature>
<dbReference type="PRINTS" id="PR00258">
    <property type="entry name" value="SPERACTRCPTR"/>
</dbReference>
<feature type="disulfide bond" evidence="15">
    <location>
        <begin position="743"/>
        <end position="752"/>
    </location>
</feature>
<dbReference type="SUPFAM" id="SSF57196">
    <property type="entry name" value="EGF/Laminin"/>
    <property type="match status" value="10"/>
</dbReference>
<dbReference type="GO" id="GO:0003013">
    <property type="term" value="P:circulatory system process"/>
    <property type="evidence" value="ECO:0007669"/>
    <property type="project" value="UniProtKB-ARBA"/>
</dbReference>
<feature type="domain" description="EGF-like" evidence="20">
    <location>
        <begin position="717"/>
        <end position="753"/>
    </location>
</feature>
<feature type="domain" description="SRCR" evidence="21">
    <location>
        <begin position="1523"/>
        <end position="1624"/>
    </location>
</feature>
<sequence>MKVLGLFLLLFEASHGTHFRGGIFTWKHLSGSQVKVTHRMSWRNTYYSPVCDDNYKTSRTNRTFGSISCLSGCGSLSWSRPSISSVCTDYSTSEDWATFEGEFNVTLPSSVSSIVIGYASCCWISTLQLNPGASWSISTRIDLTYRSDIAGINSSPVTAMQPIVRLQRGCSHSIKIPVADDDGDVIRCRWGRTSSECGGICNSFPNSILDESTCTLNYSYVYDTAGYYGVAIQIEDFANSFSTTPLSSIPLQFLVEVFTSSSACASAPTFISPTPPNGGCYEAIQGVTLTIEIRIRTGTTSQNIQELTTQSPVGLTKSSIRTISSTEYSVTLTWTPTASQQGSYIICFTAEDNLGLTTESRCVTWNAVRSSSLPTVVLGSQQPSGTVYGDNRQWSLLYSNYFVRPSASTYIRVYESGGRLVESVDVTSSSVVYPQSTSGRQLSFPTSYNFQRGINYYILFDEGVANKELGCSVKSPAITSTTFWTFSLYFIRCSDQPCVNSYYCRDLVGDYSCLCNPGFTDKNCSTNINECTSNPCQNFGTCLDGINSFSCVCDSDHYGRLCENRYTRCSDTPCKNNATCSNVINGYECHCPSGFTDFNCSTDINECSSNPCHNGGICVDGVNSFSCVCDRDHYGNFCENRYIRCSDAPCENNATCSNVINGYECHCPGGFTDFNCSTNINECSSNPCDNGGICVDAVNSFSCVCDRDHYGNFCENRYTRCSDAPCENNATCSNVINGYECHCPSGFTDFNCSTNINECSSNPCHNGGICVDGVNSFSCVCDRDHFGNFCENRYIRCSDAPCENNATCSDVINGYECHCPSGFTDFNCSTNINECSSNPCHNGGICVDGVNSFSCVCDMDHYGNFCENRYIRCSDDPCENNATCSNVINGYECHCPSGFTDFNCSTDINECASNPCQNGGTCYDGVNFFFCACDVDHYGSFCENRYIRCTDAPCENNATCSNVTHGYSCHCQRGYTDINCSTDIDDCASNPCKNNATCSDGIDSFTCQCSPGYYGENCTEKNLVRLVDGGSPFEGRVEIYNDGVWGTVCDDHWDDRDAAVVCGMLGYSRLNAKGLCCEVYGKGGPQIWLDNVECLGYESDIFHCQHVGWGNHNCDNHEDAAVICAAYGTPLRLIGGETPYEGRVEVYYNGNWGTICDDYWDEKDTAVACQSLGFSSKDAESMCCARFGQGTGPILLDDVDCLGTEYDIGHCKHKGWGLHNCGHQEDVSIRCSRPEPSNTTIYTDKPKNLSTPETTITATDGVQATSEGSVPSIGMPTTNLQTSVPEAPTTKTMTTTTTTQPQTTTTTTTTPATTPTQTPTTTMPTAQAPTTTTTTTKQASTSTTTTQAPTTATATTQAPSSAPSSAKTTTPQVPTTTATTQDPTTITTQALTTTTTTTQDPRVTTTTTTTTKQASTSTTTTQAPTTATATTQAPSSAPSSAKTTTPQVPTTTATTQDPTTITTQALTTTTTTTQDPRVTTTSTQAPATAPTTTTTQVSTTTTSTNIQPTLTTTNTTQAPTTPLRLVGGGTPYEGRLEVYYNGTWGTICDDLWDERDTAVACQSLGFSSIDTNTWCCARFGQGTGLILLDNVYCLGTENDLGQCAHGGWGMHNCRHSEDVSIRCSPKAPLRLVGGENPYEGRLEVYYNGTWGTICDDSWDERDTAVACQSLWFSSNDTDTWCCARFGEGTGLILLDNVGCLGTENDLWQCAHGGWGMHNCRHSEDVSIRCSPKAPLRLVGGETPYEGRLEVYYNGTWGTICDDSWDEKDTAVACQSLGFSSNDTDTWCCARFGQGTGPILLDNVGCSGTEYDIGHCRHGGWSIHNCGHSEDVSIRCSPKGLTNRTSNLTSTITSTTPTIIINTTQDPTSTTATQAPTTSTTQSTAETTTTTTKAPTTTITQAPTTTTTTQASTTTTSTPAPTTTTTPQSPTTTTTTTTQSPTTTTTTQAPTTTSTTTQAPTTTTTTTQAPTTTTITTQAPTTTTTTTQAPTTTTTTQAPTTTTTTQAPTTTTTTTQAPTTTTITTQAPTTTTTTQAPTTTSTRATTTTPTTTQAPTTTTTTQAPTTTTTTQAPTTTSTTTQAPTTTTTTTQAPTTTTTTQAPTTTTTTAHAPTTTTTTQAPTTTSTRATTTTPTTTQAPTTTTTTQAPTTTTTTQAPTTTTTQAPTTTTTTQAPTTTSTRATTTISTTTQAPTTTTTTQAPTTTTTTQAPTTTTTTTQAPTTTSTTTQAPTTTTTTTQAPTTTSTRATTTTPTTTQAPTTTTTTQAPTTTTTTQAPTTTSTTTQAPTTTTTTTQAPTTTTKTQAPTTTTTTTHAPTTTTTTQAPTTTSTRATTTTPTITQAPTTTTTTQAPTTTTTTQAPTTTTTTTQAPTTTTTTQAPITTSTRATTTIPTTTQAPTTTTTTQAPTTTTTTQAPTTTTTTTQAPTTTTTTQAPTTTTTTQAPTTTTTTTHAPTTTTTTQAPTTTSTRATTTTPPTTQAPTTTTTTQTPTTTTTTQAPTTTTTTTQAPTTTTTTTQAPTTTTTTQAPTTISTRATTTTQTTTQAPTTTTTTQAPTTTTTTQAPTTTTTTTQAPTTTTTTQAPTTTTTTQAPTRTTTTTQAPTTTTTTTQAPTTTTTTQVPTTTTTTTTTQAPTTTTTTTTTQAPTTTTTTQAPTSTSTTQAPTTSNAALTTTTVVSTTTALFPHGRSAFDSCFRGDDVTSSALYLPTHIYIGDGSEGTFDYVYVGSNGIISLGERYNSFSSYELSSFAVSERKIICPFWTDLISGNNVCYNTYTRGVSSEELNRGNEIIRFYYEDDFPNFEAIWMLKVTWRDMELFSDRTQNVTVQAILITDGVNTFTMFYYLDVNLRVISGLDISIGYRFKRFYSNNPYSSQRGAFTLSQIPGNRGISGFWLYKLTSDIQYTGHELSCFQWYIRNKMEHMDVILRSRRRWWIHTCPCQMNWLSFDGGFQYSRTDYANGVICYASINSFFGSAECCYPMRSWWFGWSWWSIGWFGSNTRTWTRPAAGTLLEHSPFFDTAQYYNEDYLPKEQCCSTGHCDWYYEVRPRTWCYRVSWFRISWLFGDPHINTLDGKQYTFNGYGEYVLMKIDNEDKQFELQARTDLAEGANGTTINATVFSAFAARDDTGSFVQVELSRLKDKMYIRGNDQDITNNFESDSSYRYLTRHLVISKDNQTYTATFLNSSITLKVTLGVRFLTIEAVVDSKYNGTVTGLMGNFDGDNTNDFVLPNGTILTPEDVDSERKIYKNFGQLWTVNDSTSIFHYASGLSHRDHDHPNFVPFFVDEYPEDQRNASRAACGGDSATQACIFDYLATGDKELALSSGNTDTSNQADTRNIENEPPFIDGDEVIHVEVNKTTRIRFNASDDKSYTYQVLQQPSAGFVFNNLTGEATWTPTDTNVTSISVTVVDSDGVSAPAMDIILIMCSSCSHHGTCNYNRTRDTSNSTFRWASCICDQGYTGVDCELDVNACADDPCPLGRNCTDLSAVEESRIGRGYNCSDCPYGYEDVDNKCQDINECNTTSTNPCEQICENTEGGYNCHCFAGYRKTAGLCEDINECSEGTSECEQNCENTLGSFVCSCVTGFQLKEDKTSCLQTETDICKLAGLSCQYACDNSTGTYECICPAGYQLTTNNKNCTNINECERGICSQQCLDTEGSYRCSCYLGYKLNVDQTTCSQCDPPYYGEDCKHMCQCGAGMDQCNPMRGCVCLPGWEGSDCSIDINECNINQSICGTDKLCHNLQGGYRCDCRQGYSKDAESCVDTNECANAGSHNCSSLTSECLNTDGGYSCQCKAGYVQKNAYECEDFDECKTNIDGCTQICTNVNGSYDCDCYFGFSLDDDRKTCSKVQDICLLFPGLNCSYGCKQDPNNQTTGFCFCPEGYVLSDSDKSSCNDINECGNNTLNKCSLKDTCVNTPGSFNCSCPRGMYLENDRRTCTVCDGFSYGWNCETPCECGAGATRCDPEFGCQCKLGWAGVKCDADIDECATQGTCTGTNRECRNVPGSFNCVCKAGYQEVNGTCLDIDECARSPCSQLCTNTPGSFACSCHPGFRLSDSTQCMDVDECTLPVKPCDQICTNTIGSYKCSCRSGYLLNTTNRKECYAKTECGNTTASCSQKCGVTNDGSEYCFCQNGYVLDSTDNKTCLEKDSCIPNPCSHTCVQNAPGQGYMCQCEDGKYIGLDQRTCIDCSPWSYGHNCNNQCTCIQEQSISCDSVSGTCLCKPGWHGADCETDINECLMSSICPPSSTCVNSPGSYACVCDTGTTMANGICVECAGNTYGMNCQSSCDCAEKNTVMCDKRNGTCHCKAGWTGHNCSTDVEECTLSPGICGENAICIEELGSFGCNCNKGFEKSSSMNCSNINECALGTHTCHKDAVCTDTTGSYSCTCKEGYAGDGESCTDINECYLSNACHPNSNCSNTLGSYICECNPGYSGDGKTCADIDECVNGSSDCNQNAICRNTNGAYVCECKMGYVGNGKTCDDEDECSSNPKPCDANANCTNRIGSYDCKCKSGFHGNGTTCMENDECAENTHSCHVNATCTNTFGNYYCECNPGFSGSGNSCADINECIDGTSGCHQNSTCHNTVGNFSCKCLIGFFGNGFVCHECLSMTFGDECKNQCRCNVNNTRACGKETGECFCKDGWKGATCDEDIPECTRTPGICGAHSLCTEMPGSYRCTCEDGYTMSSNHDCQNINECNSGPHDCHTNADCHDTIGHFTCTCKSGFTGDGHNCTAIPLEPSVLLKEEEKYTIAIRFDYDISQKALDDQYVTKFQEMNSSLSSFYQATISGFRKVVILHIRVGSLIVEHELVTEKWDSDQQEVDVTNTLRRLNSGSVNVGKLHTISVGVKDMETNQYVEIGSSSACAVFEVVKSCQKGYECLETDGRPTCSPRPQSEEMTLLFWLGIGLPLVVIVILIVAIVVVYMKKRRATQVPAVDNDSESQSSGKSDDSLIHSSKKGMTKRLDTAGRQGPFNIYGKQQNANARLPRPFTSYRDHDPWECT</sequence>
<dbReference type="InterPro" id="IPR001846">
    <property type="entry name" value="VWF_type-D"/>
</dbReference>
<evidence type="ECO:0000256" key="4">
    <source>
        <dbReference type="ARBA" id="ARBA00022536"/>
    </source>
</evidence>
<feature type="domain" description="EGF-like" evidence="20">
    <location>
        <begin position="565"/>
        <end position="601"/>
    </location>
</feature>
<feature type="domain" description="EGF-like" evidence="20">
    <location>
        <begin position="4645"/>
        <end position="4686"/>
    </location>
</feature>
<name>A0A8B8DBP4_CRAVI</name>
<keyword evidence="9 18" id="KW-1133">Transmembrane helix</keyword>
<feature type="domain" description="EGF-like" evidence="20">
    <location>
        <begin position="945"/>
        <end position="981"/>
    </location>
</feature>
<feature type="disulfide bond" evidence="16">
    <location>
        <begin position="1805"/>
        <end position="1815"/>
    </location>
</feature>
<dbReference type="FunFam" id="2.10.25.10:FF:000004">
    <property type="entry name" value="Neurogenic locus notch 1"/>
    <property type="match status" value="3"/>
</dbReference>
<feature type="chain" id="PRO_5034878206" evidence="19">
    <location>
        <begin position="17"/>
        <end position="4995"/>
    </location>
</feature>
<feature type="domain" description="EGF-like" evidence="20">
    <location>
        <begin position="489"/>
        <end position="525"/>
    </location>
</feature>
<dbReference type="InterPro" id="IPR036772">
    <property type="entry name" value="SRCR-like_dom_sf"/>
</dbReference>
<dbReference type="FunFam" id="3.10.250.10:FF:000011">
    <property type="entry name" value="Scavenger receptor class A member 5"/>
    <property type="match status" value="2"/>
</dbReference>
<dbReference type="FunFam" id="2.10.25.10:FF:000472">
    <property type="entry name" value="Uncharacterized protein, isoform A"/>
    <property type="match status" value="3"/>
</dbReference>
<dbReference type="SMART" id="SM00202">
    <property type="entry name" value="SR"/>
    <property type="match status" value="5"/>
</dbReference>
<evidence type="ECO:0000313" key="23">
    <source>
        <dbReference type="Proteomes" id="UP000694844"/>
    </source>
</evidence>
<feature type="disulfide bond" evidence="15">
    <location>
        <begin position="591"/>
        <end position="600"/>
    </location>
</feature>
<dbReference type="PRINTS" id="PR00011">
    <property type="entry name" value="EGFLAMININ"/>
</dbReference>
<evidence type="ECO:0000256" key="1">
    <source>
        <dbReference type="ARBA" id="ARBA00004479"/>
    </source>
</evidence>
<feature type="domain" description="EGF-like" evidence="20">
    <location>
        <begin position="983"/>
        <end position="1019"/>
    </location>
</feature>
<keyword evidence="12" id="KW-0675">Receptor</keyword>
<feature type="disulfide bond" evidence="15">
    <location>
        <begin position="1009"/>
        <end position="1018"/>
    </location>
</feature>
<feature type="region of interest" description="Disordered" evidence="17">
    <location>
        <begin position="1861"/>
        <end position="2663"/>
    </location>
</feature>
<dbReference type="FunFam" id="2.10.25.10:FF:000002">
    <property type="entry name" value="Latent-transforming growth factor beta-binding protein 3"/>
    <property type="match status" value="1"/>
</dbReference>
<keyword evidence="5" id="KW-0254">Endocytosis</keyword>
<feature type="disulfide bond" evidence="15">
    <location>
        <begin position="819"/>
        <end position="828"/>
    </location>
</feature>
<dbReference type="Proteomes" id="UP000694844">
    <property type="component" value="Chromosome 1"/>
</dbReference>
<feature type="domain" description="EGF-like" evidence="20">
    <location>
        <begin position="3891"/>
        <end position="3934"/>
    </location>
</feature>
<dbReference type="FunFam" id="2.10.25.10:FF:000119">
    <property type="entry name" value="vitamin K-dependent protein S"/>
    <property type="match status" value="1"/>
</dbReference>
<dbReference type="PROSITE" id="PS50287">
    <property type="entry name" value="SRCR_2"/>
    <property type="match status" value="5"/>
</dbReference>
<feature type="domain" description="EGF-like" evidence="20">
    <location>
        <begin position="755"/>
        <end position="791"/>
    </location>
</feature>
<evidence type="ECO:0000259" key="22">
    <source>
        <dbReference type="PROSITE" id="PS51233"/>
    </source>
</evidence>
<dbReference type="PROSITE" id="PS00010">
    <property type="entry name" value="ASX_HYDROXYL"/>
    <property type="match status" value="30"/>
</dbReference>
<feature type="disulfide bond" evidence="15">
    <location>
        <begin position="857"/>
        <end position="866"/>
    </location>
</feature>
<evidence type="ECO:0000256" key="15">
    <source>
        <dbReference type="PROSITE-ProRule" id="PRU00076"/>
    </source>
</evidence>
<evidence type="ECO:0000256" key="13">
    <source>
        <dbReference type="ARBA" id="ARBA00023180"/>
    </source>
</evidence>
<dbReference type="GO" id="GO:0005509">
    <property type="term" value="F:calcium ion binding"/>
    <property type="evidence" value="ECO:0007669"/>
    <property type="project" value="InterPro"/>
</dbReference>
<feature type="domain" description="EGF-like" evidence="20">
    <location>
        <begin position="4518"/>
        <end position="4558"/>
    </location>
</feature>
<feature type="domain" description="SRCR" evidence="21">
    <location>
        <begin position="1735"/>
        <end position="1836"/>
    </location>
</feature>
<dbReference type="SUPFAM" id="SSF57184">
    <property type="entry name" value="Growth factor receptor domain"/>
    <property type="match status" value="10"/>
</dbReference>
<reference evidence="24" key="2">
    <citation type="submission" date="2025-08" db="UniProtKB">
        <authorList>
            <consortium name="RefSeq"/>
        </authorList>
    </citation>
    <scope>IDENTIFICATION</scope>
    <source>
        <tissue evidence="24">Whole sample</tissue>
    </source>
</reference>
<feature type="domain" description="EGF-like" evidence="20">
    <location>
        <begin position="4142"/>
        <end position="4182"/>
    </location>
</feature>
<dbReference type="InterPro" id="IPR001881">
    <property type="entry name" value="EGF-like_Ca-bd_dom"/>
</dbReference>
<feature type="domain" description="EGF-like" evidence="20">
    <location>
        <begin position="4057"/>
        <end position="4093"/>
    </location>
</feature>
<feature type="disulfide bond" evidence="15">
    <location>
        <begin position="895"/>
        <end position="904"/>
    </location>
</feature>
<dbReference type="PROSITE" id="PS00022">
    <property type="entry name" value="EGF_1"/>
    <property type="match status" value="8"/>
</dbReference>
<feature type="disulfide bond" evidence="16">
    <location>
        <begin position="1201"/>
        <end position="1211"/>
    </location>
</feature>
<reference evidence="23" key="1">
    <citation type="submission" date="2024-06" db="UniProtKB">
        <authorList>
            <consortium name="RefSeq"/>
        </authorList>
    </citation>
    <scope>NUCLEOTIDE SEQUENCE [LARGE SCALE GENOMIC DNA]</scope>
</reference>
<keyword evidence="11 16" id="KW-1015">Disulfide bond</keyword>
<dbReference type="SMART" id="SM00539">
    <property type="entry name" value="NIDO"/>
    <property type="match status" value="1"/>
</dbReference>
<feature type="domain" description="EGF-like" evidence="20">
    <location>
        <begin position="4019"/>
        <end position="4053"/>
    </location>
</feature>
<dbReference type="PROSITE" id="PS51233">
    <property type="entry name" value="VWFD"/>
    <property type="match status" value="1"/>
</dbReference>
<dbReference type="InterPro" id="IPR000152">
    <property type="entry name" value="EGF-type_Asp/Asn_hydroxyl_site"/>
</dbReference>
<evidence type="ECO:0000256" key="5">
    <source>
        <dbReference type="ARBA" id="ARBA00022583"/>
    </source>
</evidence>
<dbReference type="InterPro" id="IPR052235">
    <property type="entry name" value="Nephronectin_domain"/>
</dbReference>
<keyword evidence="6 18" id="KW-0812">Transmembrane</keyword>
<evidence type="ECO:0000256" key="18">
    <source>
        <dbReference type="SAM" id="Phobius"/>
    </source>
</evidence>
<dbReference type="SMART" id="SM00179">
    <property type="entry name" value="EGF_CA"/>
    <property type="match status" value="36"/>
</dbReference>
<dbReference type="FunFam" id="2.10.25.10:FF:000014">
    <property type="entry name" value="Latent-transforming growth factor beta-binding protein 3"/>
    <property type="match status" value="1"/>
</dbReference>
<dbReference type="Gene3D" id="2.10.25.10">
    <property type="entry name" value="Laminin"/>
    <property type="match status" value="37"/>
</dbReference>
<feature type="domain" description="SRCR" evidence="21">
    <location>
        <begin position="1131"/>
        <end position="1232"/>
    </location>
</feature>
<feature type="domain" description="EGF-like" evidence="20">
    <location>
        <begin position="4477"/>
        <end position="4517"/>
    </location>
</feature>
<evidence type="ECO:0000256" key="14">
    <source>
        <dbReference type="ARBA" id="ARBA00063079"/>
    </source>
</evidence>
<feature type="disulfide bond" evidence="16">
    <location>
        <begin position="1593"/>
        <end position="1603"/>
    </location>
</feature>
<evidence type="ECO:0000256" key="16">
    <source>
        <dbReference type="PROSITE-ProRule" id="PRU00196"/>
    </source>
</evidence>
<dbReference type="PANTHER" id="PTHR24050:SF28">
    <property type="entry name" value="UROMODULIN-LIKE"/>
    <property type="match status" value="1"/>
</dbReference>
<dbReference type="GO" id="GO:0006897">
    <property type="term" value="P:endocytosis"/>
    <property type="evidence" value="ECO:0007669"/>
    <property type="project" value="UniProtKB-KW"/>
</dbReference>
<dbReference type="GO" id="GO:0071944">
    <property type="term" value="C:cell periphery"/>
    <property type="evidence" value="ECO:0007669"/>
    <property type="project" value="UniProtKB-ARBA"/>
</dbReference>
<evidence type="ECO:0000256" key="2">
    <source>
        <dbReference type="ARBA" id="ARBA00004613"/>
    </source>
</evidence>
<accession>A0A8B8DBP4</accession>
<dbReference type="GO" id="GO:0007160">
    <property type="term" value="P:cell-matrix adhesion"/>
    <property type="evidence" value="ECO:0007669"/>
    <property type="project" value="InterPro"/>
</dbReference>
<feature type="disulfide bond" evidence="15">
    <location>
        <begin position="3452"/>
        <end position="3461"/>
    </location>
</feature>
<keyword evidence="7 19" id="KW-0732">Signal</keyword>
<dbReference type="GeneID" id="111125451"/>
<dbReference type="FunFam" id="2.10.25.10:FF:000122">
    <property type="entry name" value="Protein crumbs homolog 2"/>
    <property type="match status" value="1"/>
</dbReference>
<dbReference type="PROSITE" id="PS00420">
    <property type="entry name" value="SRCR_1"/>
    <property type="match status" value="4"/>
</dbReference>
<feature type="disulfide bond" evidence="15">
    <location>
        <begin position="553"/>
        <end position="562"/>
    </location>
</feature>
<feature type="domain" description="EGF-like" evidence="20">
    <location>
        <begin position="3512"/>
        <end position="3551"/>
    </location>
</feature>
<dbReference type="InterPro" id="IPR000742">
    <property type="entry name" value="EGF"/>
</dbReference>
<feature type="domain" description="EGF-like" evidence="20">
    <location>
        <begin position="4559"/>
        <end position="4599"/>
    </location>
</feature>
<evidence type="ECO:0000256" key="3">
    <source>
        <dbReference type="ARBA" id="ARBA00022525"/>
    </source>
</evidence>
<feature type="domain" description="EGF-like" evidence="20">
    <location>
        <begin position="4396"/>
        <end position="4435"/>
    </location>
</feature>
<feature type="domain" description="EGF-like" evidence="20">
    <location>
        <begin position="3718"/>
        <end position="3758"/>
    </location>
</feature>
<dbReference type="Pfam" id="PF07645">
    <property type="entry name" value="EGF_CA"/>
    <property type="match status" value="14"/>
</dbReference>
<evidence type="ECO:0000256" key="19">
    <source>
        <dbReference type="SAM" id="SignalP"/>
    </source>
</evidence>
<feature type="disulfide bond" evidence="15">
    <location>
        <begin position="515"/>
        <end position="524"/>
    </location>
</feature>
<evidence type="ECO:0000259" key="20">
    <source>
        <dbReference type="PROSITE" id="PS50026"/>
    </source>
</evidence>
<feature type="domain" description="EGF-like" evidence="20">
    <location>
        <begin position="4355"/>
        <end position="4395"/>
    </location>
</feature>
<feature type="compositionally biased region" description="Polar residues" evidence="17">
    <location>
        <begin position="1235"/>
        <end position="1284"/>
    </location>
</feature>
<feature type="domain" description="EGF-like" evidence="20">
    <location>
        <begin position="793"/>
        <end position="829"/>
    </location>
</feature>
<organism evidence="23 24">
    <name type="scientific">Crassostrea virginica</name>
    <name type="common">Eastern oyster</name>
    <dbReference type="NCBI Taxonomy" id="6565"/>
    <lineage>
        <taxon>Eukaryota</taxon>
        <taxon>Metazoa</taxon>
        <taxon>Spiralia</taxon>
        <taxon>Lophotrochozoa</taxon>
        <taxon>Mollusca</taxon>
        <taxon>Bivalvia</taxon>
        <taxon>Autobranchia</taxon>
        <taxon>Pteriomorphia</taxon>
        <taxon>Ostreida</taxon>
        <taxon>Ostreoidea</taxon>
        <taxon>Ostreidae</taxon>
        <taxon>Crassostrea</taxon>
    </lineage>
</organism>
<feature type="domain" description="EGF-like" evidence="20">
    <location>
        <begin position="869"/>
        <end position="905"/>
    </location>
</feature>
<dbReference type="OrthoDB" id="10057403at2759"/>
<dbReference type="FunFam" id="3.10.250.10:FF:000006">
    <property type="entry name" value="neurotrypsin isoform X2"/>
    <property type="match status" value="3"/>
</dbReference>
<dbReference type="PROSITE" id="PS50026">
    <property type="entry name" value="EGF_3"/>
    <property type="match status" value="34"/>
</dbReference>
<dbReference type="FunFam" id="2.10.25.10:FF:000139">
    <property type="entry name" value="Fibulin-1"/>
    <property type="match status" value="1"/>
</dbReference>
<dbReference type="InterPro" id="IPR018097">
    <property type="entry name" value="EGF_Ca-bd_CS"/>
</dbReference>
<feature type="domain" description="EGF-like" evidence="20">
    <location>
        <begin position="3636"/>
        <end position="3674"/>
    </location>
</feature>
<evidence type="ECO:0000259" key="21">
    <source>
        <dbReference type="PROSITE" id="PS50287"/>
    </source>
</evidence>
<feature type="disulfide bond" evidence="15">
    <location>
        <begin position="933"/>
        <end position="942"/>
    </location>
</feature>
<feature type="disulfide bond" evidence="16">
    <location>
        <begin position="1699"/>
        <end position="1709"/>
    </location>
</feature>
<keyword evidence="8" id="KW-0677">Repeat</keyword>
<dbReference type="PANTHER" id="PTHR24050">
    <property type="entry name" value="PA14 DOMAIN-CONTAINING PROTEIN"/>
    <property type="match status" value="1"/>
</dbReference>
<feature type="disulfide bond" evidence="15">
    <location>
        <begin position="629"/>
        <end position="638"/>
    </location>
</feature>
<dbReference type="SMART" id="SM00181">
    <property type="entry name" value="EGF"/>
    <property type="match status" value="45"/>
</dbReference>
<keyword evidence="13" id="KW-0325">Glycoprotein</keyword>
<feature type="domain" description="EGF-like" evidence="20">
    <location>
        <begin position="3759"/>
        <end position="3799"/>
    </location>
</feature>
<dbReference type="FunFam" id="2.10.25.10:FF:000506">
    <property type="entry name" value="Adhesion G protein-coupled receptor E1"/>
    <property type="match status" value="1"/>
</dbReference>
<feature type="domain" description="EGF-like" evidence="20">
    <location>
        <begin position="641"/>
        <end position="677"/>
    </location>
</feature>
<dbReference type="InterPro" id="IPR001190">
    <property type="entry name" value="SRCR"/>
</dbReference>